<feature type="binding site" evidence="1">
    <location>
        <position position="106"/>
    </location>
    <ligand>
        <name>a divalent metal cation</name>
        <dbReference type="ChEBI" id="CHEBI:60240"/>
        <label>2</label>
    </ligand>
</feature>
<dbReference type="PANTHER" id="PTHR47176">
    <property type="entry name" value="OSJNBA0020J04.13 PROTEIN"/>
    <property type="match status" value="1"/>
</dbReference>
<dbReference type="STRING" id="796925.A0A137PBZ4"/>
<dbReference type="EMBL" id="KQ964452">
    <property type="protein sequence ID" value="KXN72461.1"/>
    <property type="molecule type" value="Genomic_DNA"/>
</dbReference>
<dbReference type="PIRSF" id="PIRSF005902">
    <property type="entry name" value="DNase_TatD"/>
    <property type="match status" value="1"/>
</dbReference>
<organism evidence="2 3">
    <name type="scientific">Conidiobolus coronatus (strain ATCC 28846 / CBS 209.66 / NRRL 28638)</name>
    <name type="common">Delacroixia coronata</name>
    <dbReference type="NCBI Taxonomy" id="796925"/>
    <lineage>
        <taxon>Eukaryota</taxon>
        <taxon>Fungi</taxon>
        <taxon>Fungi incertae sedis</taxon>
        <taxon>Zoopagomycota</taxon>
        <taxon>Entomophthoromycotina</taxon>
        <taxon>Entomophthoromycetes</taxon>
        <taxon>Entomophthorales</taxon>
        <taxon>Ancylistaceae</taxon>
        <taxon>Conidiobolus</taxon>
    </lineage>
</organism>
<evidence type="ECO:0000256" key="1">
    <source>
        <dbReference type="PIRSR" id="PIRSR005902-1"/>
    </source>
</evidence>
<name>A0A137PBZ4_CONC2</name>
<keyword evidence="1" id="KW-0479">Metal-binding</keyword>
<proteinExistence type="predicted"/>
<dbReference type="Proteomes" id="UP000070444">
    <property type="component" value="Unassembled WGS sequence"/>
</dbReference>
<gene>
    <name evidence="2" type="ORF">CONCODRAFT_77754</name>
</gene>
<reference evidence="2 3" key="1">
    <citation type="journal article" date="2015" name="Genome Biol. Evol.">
        <title>Phylogenomic analyses indicate that early fungi evolved digesting cell walls of algal ancestors of land plants.</title>
        <authorList>
            <person name="Chang Y."/>
            <person name="Wang S."/>
            <person name="Sekimoto S."/>
            <person name="Aerts A.L."/>
            <person name="Choi C."/>
            <person name="Clum A."/>
            <person name="LaButti K.M."/>
            <person name="Lindquist E.A."/>
            <person name="Yee Ngan C."/>
            <person name="Ohm R.A."/>
            <person name="Salamov A.A."/>
            <person name="Grigoriev I.V."/>
            <person name="Spatafora J.W."/>
            <person name="Berbee M.L."/>
        </authorList>
    </citation>
    <scope>NUCLEOTIDE SEQUENCE [LARGE SCALE GENOMIC DNA]</scope>
    <source>
        <strain evidence="2 3">NRRL 28638</strain>
    </source>
</reference>
<feature type="binding site" evidence="1">
    <location>
        <position position="63"/>
    </location>
    <ligand>
        <name>a divalent metal cation</name>
        <dbReference type="ChEBI" id="CHEBI:60240"/>
        <label>1</label>
    </ligand>
</feature>
<dbReference type="InterPro" id="IPR032466">
    <property type="entry name" value="Metal_Hydrolase"/>
</dbReference>
<feature type="binding site" evidence="1">
    <location>
        <position position="132"/>
    </location>
    <ligand>
        <name>a divalent metal cation</name>
        <dbReference type="ChEBI" id="CHEBI:60240"/>
        <label>2</label>
    </ligand>
</feature>
<evidence type="ECO:0000313" key="3">
    <source>
        <dbReference type="Proteomes" id="UP000070444"/>
    </source>
</evidence>
<sequence>MAIMATCPEDWETVANLASQHPDRIIPGFGIHPWWVNSANSSNDWEIELRSYLQKFPNSILGEIGLDKVAKDRANNNKLFPFDEQIELFKAQLKLAHALNKPISVHCVKCEGTLIETFILLKGSLPEKIMLHSYSGSLDTLKRLFKLEGELKTKFYFSFAKIINCKTDKYKASLLNIPEDRILIESDNNEFKMVDELMNEVGVLVEEVVPNSLDKIYKNSLEFYSVRE</sequence>
<dbReference type="PANTHER" id="PTHR47176:SF1">
    <property type="entry name" value="OS04G0577500 PROTEIN"/>
    <property type="match status" value="1"/>
</dbReference>
<protein>
    <submittedName>
        <fullName evidence="2">Metallo-dependent hydrolase</fullName>
    </submittedName>
</protein>
<evidence type="ECO:0000313" key="2">
    <source>
        <dbReference type="EMBL" id="KXN72461.1"/>
    </source>
</evidence>
<dbReference type="GO" id="GO:0016788">
    <property type="term" value="F:hydrolase activity, acting on ester bonds"/>
    <property type="evidence" value="ECO:0007669"/>
    <property type="project" value="InterPro"/>
</dbReference>
<accession>A0A137PBZ4</accession>
<keyword evidence="3" id="KW-1185">Reference proteome</keyword>
<dbReference type="Gene3D" id="3.20.20.140">
    <property type="entry name" value="Metal-dependent hydrolases"/>
    <property type="match status" value="1"/>
</dbReference>
<dbReference type="SUPFAM" id="SSF51556">
    <property type="entry name" value="Metallo-dependent hydrolases"/>
    <property type="match status" value="1"/>
</dbReference>
<dbReference type="InterPro" id="IPR001130">
    <property type="entry name" value="TatD-like"/>
</dbReference>
<keyword evidence="2" id="KW-0378">Hydrolase</keyword>
<dbReference type="OrthoDB" id="413993at2759"/>
<feature type="binding site" evidence="1">
    <location>
        <position position="187"/>
    </location>
    <ligand>
        <name>a divalent metal cation</name>
        <dbReference type="ChEBI" id="CHEBI:60240"/>
        <label>1</label>
    </ligand>
</feature>
<dbReference type="AlphaFoldDB" id="A0A137PBZ4"/>
<dbReference type="Pfam" id="PF01026">
    <property type="entry name" value="TatD_DNase"/>
    <property type="match status" value="1"/>
</dbReference>
<dbReference type="GO" id="GO:0046872">
    <property type="term" value="F:metal ion binding"/>
    <property type="evidence" value="ECO:0007669"/>
    <property type="project" value="UniProtKB-KW"/>
</dbReference>